<name>A0A0D8YAZ1_DICVI</name>
<dbReference type="Gene3D" id="3.40.33.10">
    <property type="entry name" value="CAP"/>
    <property type="match status" value="1"/>
</dbReference>
<reference evidence="3 4" key="1">
    <citation type="submission" date="2013-11" db="EMBL/GenBank/DDBJ databases">
        <title>Draft genome of the bovine lungworm Dictyocaulus viviparus.</title>
        <authorList>
            <person name="Mitreva M."/>
        </authorList>
    </citation>
    <scope>NUCLEOTIDE SEQUENCE [LARGE SCALE GENOMIC DNA]</scope>
    <source>
        <strain evidence="3 4">HannoverDv2000</strain>
    </source>
</reference>
<organism evidence="3 4">
    <name type="scientific">Dictyocaulus viviparus</name>
    <name type="common">Bovine lungworm</name>
    <dbReference type="NCBI Taxonomy" id="29172"/>
    <lineage>
        <taxon>Eukaryota</taxon>
        <taxon>Metazoa</taxon>
        <taxon>Ecdysozoa</taxon>
        <taxon>Nematoda</taxon>
        <taxon>Chromadorea</taxon>
        <taxon>Rhabditida</taxon>
        <taxon>Rhabditina</taxon>
        <taxon>Rhabditomorpha</taxon>
        <taxon>Strongyloidea</taxon>
        <taxon>Metastrongylidae</taxon>
        <taxon>Dictyocaulus</taxon>
    </lineage>
</organism>
<feature type="signal peptide" evidence="1">
    <location>
        <begin position="1"/>
        <end position="21"/>
    </location>
</feature>
<keyword evidence="1" id="KW-0732">Signal</keyword>
<protein>
    <submittedName>
        <fullName evidence="3">SCP-like protein</fullName>
    </submittedName>
</protein>
<evidence type="ECO:0000313" key="4">
    <source>
        <dbReference type="Proteomes" id="UP000053766"/>
    </source>
</evidence>
<dbReference type="InterPro" id="IPR014044">
    <property type="entry name" value="CAP_dom"/>
</dbReference>
<dbReference type="AlphaFoldDB" id="A0A0D8YAZ1"/>
<sequence>MDTCGFVTLLILVAALQSSLQEGYKPELSRSYLANGTQTGKNGTTFPPAKDMKLLQYDCQLEAKALTIAKTCTNVTDYDFDHVGNNSILLTGGQFTLWNLFPTVMTWWNTLFTSDLKDLTPTDMNRGMIPFLQMAFANTTKIGCALHTCSDNSVSFACKYGNRTVQRDKPIYTSGRPCGTCPTECVFGSLCNTTESI</sequence>
<dbReference type="SUPFAM" id="SSF55797">
    <property type="entry name" value="PR-1-like"/>
    <property type="match status" value="1"/>
</dbReference>
<keyword evidence="4" id="KW-1185">Reference proteome</keyword>
<evidence type="ECO:0000313" key="3">
    <source>
        <dbReference type="EMBL" id="KJH51706.1"/>
    </source>
</evidence>
<dbReference type="Pfam" id="PF00188">
    <property type="entry name" value="CAP"/>
    <property type="match status" value="1"/>
</dbReference>
<proteinExistence type="predicted"/>
<dbReference type="SMART" id="SM00198">
    <property type="entry name" value="SCP"/>
    <property type="match status" value="1"/>
</dbReference>
<dbReference type="Proteomes" id="UP000053766">
    <property type="component" value="Unassembled WGS sequence"/>
</dbReference>
<feature type="domain" description="SCP" evidence="2">
    <location>
        <begin position="18"/>
        <end position="165"/>
    </location>
</feature>
<dbReference type="OrthoDB" id="5877551at2759"/>
<evidence type="ECO:0000256" key="1">
    <source>
        <dbReference type="SAM" id="SignalP"/>
    </source>
</evidence>
<dbReference type="STRING" id="29172.A0A0D8YAZ1"/>
<dbReference type="EMBL" id="KN716178">
    <property type="protein sequence ID" value="KJH51706.1"/>
    <property type="molecule type" value="Genomic_DNA"/>
</dbReference>
<evidence type="ECO:0000259" key="2">
    <source>
        <dbReference type="SMART" id="SM00198"/>
    </source>
</evidence>
<accession>A0A0D8YAZ1</accession>
<dbReference type="CDD" id="cd05380">
    <property type="entry name" value="CAP_euk"/>
    <property type="match status" value="1"/>
</dbReference>
<gene>
    <name evidence="3" type="ORF">DICVIV_02137</name>
</gene>
<feature type="chain" id="PRO_5002336377" evidence="1">
    <location>
        <begin position="22"/>
        <end position="197"/>
    </location>
</feature>
<dbReference type="InterPro" id="IPR035940">
    <property type="entry name" value="CAP_sf"/>
</dbReference>
<reference evidence="4" key="2">
    <citation type="journal article" date="2016" name="Sci. Rep.">
        <title>Dictyocaulus viviparus genome, variome and transcriptome elucidate lungworm biology and support future intervention.</title>
        <authorList>
            <person name="McNulty S.N."/>
            <person name="Strube C."/>
            <person name="Rosa B.A."/>
            <person name="Martin J.C."/>
            <person name="Tyagi R."/>
            <person name="Choi Y.J."/>
            <person name="Wang Q."/>
            <person name="Hallsworth Pepin K."/>
            <person name="Zhang X."/>
            <person name="Ozersky P."/>
            <person name="Wilson R.K."/>
            <person name="Sternberg P.W."/>
            <person name="Gasser R.B."/>
            <person name="Mitreva M."/>
        </authorList>
    </citation>
    <scope>NUCLEOTIDE SEQUENCE [LARGE SCALE GENOMIC DNA]</scope>
    <source>
        <strain evidence="4">HannoverDv2000</strain>
    </source>
</reference>